<dbReference type="GO" id="GO:0015344">
    <property type="term" value="F:siderophore uptake transmembrane transporter activity"/>
    <property type="evidence" value="ECO:0007669"/>
    <property type="project" value="TreeGrafter"/>
</dbReference>
<dbReference type="GO" id="GO:0015891">
    <property type="term" value="P:siderophore transport"/>
    <property type="evidence" value="ECO:0007669"/>
    <property type="project" value="InterPro"/>
</dbReference>
<dbReference type="RefSeq" id="WP_119375107.1">
    <property type="nucleotide sequence ID" value="NZ_QWFX01000005.1"/>
</dbReference>
<accession>A0A399RSM3</accession>
<evidence type="ECO:0000256" key="11">
    <source>
        <dbReference type="ARBA" id="ARBA00023136"/>
    </source>
</evidence>
<dbReference type="InterPro" id="IPR036942">
    <property type="entry name" value="Beta-barrel_TonB_sf"/>
</dbReference>
<reference evidence="19 20" key="1">
    <citation type="submission" date="2018-08" db="EMBL/GenBank/DDBJ databases">
        <title>Henriciella mobilis sp. nov., isolated from seawater.</title>
        <authorList>
            <person name="Cheng H."/>
            <person name="Wu Y.-H."/>
            <person name="Xu X.-W."/>
            <person name="Guo L.-L."/>
        </authorList>
    </citation>
    <scope>NUCLEOTIDE SEQUENCE [LARGE SCALE GENOMIC DNA]</scope>
    <source>
        <strain evidence="19 20">JN25</strain>
    </source>
</reference>
<feature type="domain" description="TonB-dependent receptor-like beta-barrel" evidence="17">
    <location>
        <begin position="249"/>
        <end position="690"/>
    </location>
</feature>
<dbReference type="PANTHER" id="PTHR32552">
    <property type="entry name" value="FERRICHROME IRON RECEPTOR-RELATED"/>
    <property type="match status" value="1"/>
</dbReference>
<evidence type="ECO:0000313" key="20">
    <source>
        <dbReference type="Proteomes" id="UP000266385"/>
    </source>
</evidence>
<evidence type="ECO:0000256" key="12">
    <source>
        <dbReference type="ARBA" id="ARBA00023170"/>
    </source>
</evidence>
<keyword evidence="3 14" id="KW-0813">Transport</keyword>
<name>A0A399RSM3_9PROT</name>
<comment type="subcellular location">
    <subcellularLocation>
        <location evidence="1 14">Cell outer membrane</location>
        <topology evidence="1 14">Multi-pass membrane protein</topology>
    </subcellularLocation>
</comment>
<feature type="signal peptide" evidence="16">
    <location>
        <begin position="1"/>
        <end position="20"/>
    </location>
</feature>
<keyword evidence="11 14" id="KW-0472">Membrane</keyword>
<evidence type="ECO:0000256" key="9">
    <source>
        <dbReference type="ARBA" id="ARBA00023065"/>
    </source>
</evidence>
<dbReference type="OrthoDB" id="9760333at2"/>
<dbReference type="InterPro" id="IPR037066">
    <property type="entry name" value="Plug_dom_sf"/>
</dbReference>
<evidence type="ECO:0000256" key="1">
    <source>
        <dbReference type="ARBA" id="ARBA00004571"/>
    </source>
</evidence>
<evidence type="ECO:0000256" key="15">
    <source>
        <dbReference type="RuleBase" id="RU003357"/>
    </source>
</evidence>
<dbReference type="Gene3D" id="2.170.130.10">
    <property type="entry name" value="TonB-dependent receptor, plug domain"/>
    <property type="match status" value="1"/>
</dbReference>
<evidence type="ECO:0000256" key="3">
    <source>
        <dbReference type="ARBA" id="ARBA00022448"/>
    </source>
</evidence>
<evidence type="ECO:0000256" key="13">
    <source>
        <dbReference type="ARBA" id="ARBA00023237"/>
    </source>
</evidence>
<dbReference type="Pfam" id="PF07715">
    <property type="entry name" value="Plug"/>
    <property type="match status" value="1"/>
</dbReference>
<dbReference type="NCBIfam" id="TIGR01783">
    <property type="entry name" value="TonB-siderophor"/>
    <property type="match status" value="1"/>
</dbReference>
<keyword evidence="5" id="KW-0410">Iron transport</keyword>
<evidence type="ECO:0000256" key="10">
    <source>
        <dbReference type="ARBA" id="ARBA00023077"/>
    </source>
</evidence>
<evidence type="ECO:0000256" key="14">
    <source>
        <dbReference type="PROSITE-ProRule" id="PRU01360"/>
    </source>
</evidence>
<dbReference type="Pfam" id="PF00593">
    <property type="entry name" value="TonB_dep_Rec_b-barrel"/>
    <property type="match status" value="1"/>
</dbReference>
<sequence>MTVSRLIATLMISASATTIAAAQDSGASPETESRQETVVVTGITSFGATKSDTPIVETARSLSVETAEMFIDKGALSLSQVLTYVSGVTAEPYGFSTRGDFPQSRGLELPRYRDSIQELFGSYNSTRADTYTIEQVEVLKGPASVLYGQGSPGGIVNYVSKTPRETFGGELQAEIGNFDRYQAAGDVTGPVAGTDGKLLFRMVGLYRDTGTQVDPVDETTTVLMPSLSWLPTPDTRFTLIGLVQDTESDAAAQFIPVEGTLFPLNDGSNLDYEVYAGEPGFNRYDTESQQLTLLGEHRINDNLTIEGTALWRSGEADYHQAWPTFTGAGQSRYLNDILSANPALQAAADAQGLTFTDTTVPRTFYQGDNTFDQLAGDIRLRGSFTTGVLEHDILAGIQHQDVETDSDTARIYGGGALAGDFRYVLDLKNPVYGNYPDQSVFDALLNDTPAEKVQDTGIYVSDQISVGKWRFTAGVRADRVENDNGASTQDDDAVSTSVGALYRFDNGVAPYVSYSESFETVVGADNQGNQFDPQEARQYEVGFKYEPRGIPGLITAAYYDIEISNLPNPNGLPGNASQQQGISTLKGFEVEGRLQFDEIFVQAAASTIDAEDPSGFKLAAIPETQASFWTTWRPDGPLEGFKAGAGIRYVGETVSENGTVRYVTPDYTLGDLMVGYEWDQWDLAVNARNVTDEEYLTGCLTRGDCFPGLRRTVVANLRYKF</sequence>
<keyword evidence="8" id="KW-0408">Iron</keyword>
<evidence type="ECO:0000256" key="8">
    <source>
        <dbReference type="ARBA" id="ARBA00023004"/>
    </source>
</evidence>
<organism evidence="19 20">
    <name type="scientific">Henriciella mobilis</name>
    <dbReference type="NCBI Taxonomy" id="2305467"/>
    <lineage>
        <taxon>Bacteria</taxon>
        <taxon>Pseudomonadati</taxon>
        <taxon>Pseudomonadota</taxon>
        <taxon>Alphaproteobacteria</taxon>
        <taxon>Hyphomonadales</taxon>
        <taxon>Hyphomonadaceae</taxon>
        <taxon>Henriciella</taxon>
    </lineage>
</organism>
<dbReference type="GO" id="GO:0009279">
    <property type="term" value="C:cell outer membrane"/>
    <property type="evidence" value="ECO:0007669"/>
    <property type="project" value="UniProtKB-SubCell"/>
</dbReference>
<feature type="domain" description="TonB-dependent receptor plug" evidence="18">
    <location>
        <begin position="56"/>
        <end position="155"/>
    </location>
</feature>
<protein>
    <submittedName>
        <fullName evidence="19">TonB-dependent siderophore receptor</fullName>
    </submittedName>
</protein>
<evidence type="ECO:0000259" key="17">
    <source>
        <dbReference type="Pfam" id="PF00593"/>
    </source>
</evidence>
<dbReference type="CDD" id="cd01347">
    <property type="entry name" value="ligand_gated_channel"/>
    <property type="match status" value="1"/>
</dbReference>
<dbReference type="AlphaFoldDB" id="A0A399RSM3"/>
<dbReference type="EMBL" id="QWFX01000005">
    <property type="protein sequence ID" value="RIJ33029.1"/>
    <property type="molecule type" value="Genomic_DNA"/>
</dbReference>
<evidence type="ECO:0000256" key="6">
    <source>
        <dbReference type="ARBA" id="ARBA00022692"/>
    </source>
</evidence>
<dbReference type="PROSITE" id="PS52016">
    <property type="entry name" value="TONB_DEPENDENT_REC_3"/>
    <property type="match status" value="1"/>
</dbReference>
<dbReference type="PANTHER" id="PTHR32552:SF68">
    <property type="entry name" value="FERRICHROME OUTER MEMBRANE TRANSPORTER_PHAGE RECEPTOR"/>
    <property type="match status" value="1"/>
</dbReference>
<dbReference type="SUPFAM" id="SSF56935">
    <property type="entry name" value="Porins"/>
    <property type="match status" value="1"/>
</dbReference>
<dbReference type="Proteomes" id="UP000266385">
    <property type="component" value="Unassembled WGS sequence"/>
</dbReference>
<keyword evidence="7 16" id="KW-0732">Signal</keyword>
<comment type="similarity">
    <text evidence="2 14 15">Belongs to the TonB-dependent receptor family.</text>
</comment>
<keyword evidence="12 19" id="KW-0675">Receptor</keyword>
<keyword evidence="13 14" id="KW-0998">Cell outer membrane</keyword>
<proteinExistence type="inferred from homology"/>
<evidence type="ECO:0000256" key="2">
    <source>
        <dbReference type="ARBA" id="ARBA00009810"/>
    </source>
</evidence>
<evidence type="ECO:0000259" key="18">
    <source>
        <dbReference type="Pfam" id="PF07715"/>
    </source>
</evidence>
<gene>
    <name evidence="19" type="ORF">D1223_04085</name>
</gene>
<evidence type="ECO:0000256" key="4">
    <source>
        <dbReference type="ARBA" id="ARBA00022452"/>
    </source>
</evidence>
<dbReference type="InterPro" id="IPR039426">
    <property type="entry name" value="TonB-dep_rcpt-like"/>
</dbReference>
<keyword evidence="6 14" id="KW-0812">Transmembrane</keyword>
<keyword evidence="9" id="KW-0406">Ion transport</keyword>
<dbReference type="InterPro" id="IPR000531">
    <property type="entry name" value="Beta-barrel_TonB"/>
</dbReference>
<keyword evidence="10 15" id="KW-0798">TonB box</keyword>
<dbReference type="InterPro" id="IPR012910">
    <property type="entry name" value="Plug_dom"/>
</dbReference>
<comment type="caution">
    <text evidence="19">The sequence shown here is derived from an EMBL/GenBank/DDBJ whole genome shotgun (WGS) entry which is preliminary data.</text>
</comment>
<feature type="chain" id="PRO_5017354706" evidence="16">
    <location>
        <begin position="21"/>
        <end position="721"/>
    </location>
</feature>
<evidence type="ECO:0000256" key="5">
    <source>
        <dbReference type="ARBA" id="ARBA00022496"/>
    </source>
</evidence>
<keyword evidence="20" id="KW-1185">Reference proteome</keyword>
<evidence type="ECO:0000256" key="16">
    <source>
        <dbReference type="SAM" id="SignalP"/>
    </source>
</evidence>
<evidence type="ECO:0000313" key="19">
    <source>
        <dbReference type="EMBL" id="RIJ33029.1"/>
    </source>
</evidence>
<dbReference type="GO" id="GO:0038023">
    <property type="term" value="F:signaling receptor activity"/>
    <property type="evidence" value="ECO:0007669"/>
    <property type="project" value="InterPro"/>
</dbReference>
<keyword evidence="4 14" id="KW-1134">Transmembrane beta strand</keyword>
<dbReference type="InterPro" id="IPR010105">
    <property type="entry name" value="TonB_sidphr_rcpt"/>
</dbReference>
<evidence type="ECO:0000256" key="7">
    <source>
        <dbReference type="ARBA" id="ARBA00022729"/>
    </source>
</evidence>
<dbReference type="Gene3D" id="2.40.170.20">
    <property type="entry name" value="TonB-dependent receptor, beta-barrel domain"/>
    <property type="match status" value="1"/>
</dbReference>